<evidence type="ECO:0000313" key="2">
    <source>
        <dbReference type="Proteomes" id="UP000196005"/>
    </source>
</evidence>
<dbReference type="EMBL" id="CP021416">
    <property type="protein sequence ID" value="ARU49027.1"/>
    <property type="molecule type" value="Genomic_DNA"/>
</dbReference>
<sequence length="169" mass="18148">MNLEISYESKGLITYSQSNQDVNAKDKKLTTGKQITNSYLADYMAKVASESKTTFGTQADTFTLADIGYKGKPIGQLSQDEAKSLVADDGFFGIPQTSARIADFVINGAGDDLSKLQAGRSGMLQGFGEAEKLWGGKLPEISYTTMQKALEKVDARIKELGGSVLDTSV</sequence>
<accession>A0A1Y0HLN0</accession>
<gene>
    <name evidence="1" type="ORF">Sdiek1_1868</name>
</gene>
<evidence type="ECO:0008006" key="3">
    <source>
        <dbReference type="Google" id="ProtNLM"/>
    </source>
</evidence>
<name>A0A1Y0HLN0_9BACT</name>
<dbReference type="KEGG" id="suls:Sdiek1_1868"/>
<dbReference type="Proteomes" id="UP000196005">
    <property type="component" value="Chromosome"/>
</dbReference>
<dbReference type="AlphaFoldDB" id="A0A1Y0HLN0"/>
<evidence type="ECO:0000313" key="1">
    <source>
        <dbReference type="EMBL" id="ARU49027.1"/>
    </source>
</evidence>
<organism evidence="1 2">
    <name type="scientific">Sulfurospirillum diekertiae</name>
    <dbReference type="NCBI Taxonomy" id="1854492"/>
    <lineage>
        <taxon>Bacteria</taxon>
        <taxon>Pseudomonadati</taxon>
        <taxon>Campylobacterota</taxon>
        <taxon>Epsilonproteobacteria</taxon>
        <taxon>Campylobacterales</taxon>
        <taxon>Sulfurospirillaceae</taxon>
        <taxon>Sulfurospirillum</taxon>
    </lineage>
</organism>
<protein>
    <recommendedName>
        <fullName evidence="3">Hydrogenase-4 component G</fullName>
    </recommendedName>
</protein>
<reference evidence="2" key="1">
    <citation type="submission" date="2017-05" db="EMBL/GenBank/DDBJ databases">
        <title>Dechlorination kinetics govern the competition between two new strains of the genus Sulfurospirillum.</title>
        <authorList>
            <person name="Buttet G.F."/>
            <person name="Murray A.M."/>
            <person name="Goris T."/>
            <person name="Burion M."/>
            <person name="Lin B."/>
            <person name="Rolle M."/>
            <person name="Maillard J."/>
        </authorList>
    </citation>
    <scope>NUCLEOTIDE SEQUENCE [LARGE SCALE GENOMIC DNA]</scope>
    <source>
        <strain evidence="2">SL2-1</strain>
    </source>
</reference>
<dbReference type="RefSeq" id="WP_087438840.1">
    <property type="nucleotide sequence ID" value="NZ_CP021416.1"/>
</dbReference>
<keyword evidence="2" id="KW-1185">Reference proteome</keyword>
<proteinExistence type="predicted"/>
<dbReference type="OrthoDB" id="49105at2"/>